<evidence type="ECO:0000256" key="1">
    <source>
        <dbReference type="ARBA" id="ARBA00010203"/>
    </source>
</evidence>
<accession>A0AAX2UJ72</accession>
<keyword evidence="3" id="KW-0489">Methyltransferase</keyword>
<dbReference type="SUPFAM" id="SSF53335">
    <property type="entry name" value="S-adenosyl-L-methionine-dependent methyltransferases"/>
    <property type="match status" value="1"/>
</dbReference>
<dbReference type="AlphaFoldDB" id="A0AAX2UJ72"/>
<gene>
    <name evidence="8" type="ORF">FDW42_04200</name>
</gene>
<organism evidence="8 9">
    <name type="scientific">Campylobacter helveticus</name>
    <dbReference type="NCBI Taxonomy" id="28898"/>
    <lineage>
        <taxon>Bacteria</taxon>
        <taxon>Pseudomonadati</taxon>
        <taxon>Campylobacterota</taxon>
        <taxon>Epsilonproteobacteria</taxon>
        <taxon>Campylobacterales</taxon>
        <taxon>Campylobacteraceae</taxon>
        <taxon>Campylobacter</taxon>
    </lineage>
</organism>
<sequence>MNTIFYKSSQNMSEVSECSVDLIITSPPYFNIKDYSKDGYQNVKHSAVAGGGGFR</sequence>
<evidence type="ECO:0000256" key="7">
    <source>
        <dbReference type="ARBA" id="ARBA00049120"/>
    </source>
</evidence>
<dbReference type="InterPro" id="IPR029063">
    <property type="entry name" value="SAM-dependent_MTases_sf"/>
</dbReference>
<comment type="catalytic activity">
    <reaction evidence="7">
        <text>a 2'-deoxycytidine in DNA + S-adenosyl-L-methionine = an N(4)-methyl-2'-deoxycytidine in DNA + S-adenosyl-L-homocysteine + H(+)</text>
        <dbReference type="Rhea" id="RHEA:16857"/>
        <dbReference type="Rhea" id="RHEA-COMP:11369"/>
        <dbReference type="Rhea" id="RHEA-COMP:13674"/>
        <dbReference type="ChEBI" id="CHEBI:15378"/>
        <dbReference type="ChEBI" id="CHEBI:57856"/>
        <dbReference type="ChEBI" id="CHEBI:59789"/>
        <dbReference type="ChEBI" id="CHEBI:85452"/>
        <dbReference type="ChEBI" id="CHEBI:137933"/>
        <dbReference type="EC" id="2.1.1.113"/>
    </reaction>
</comment>
<dbReference type="Proteomes" id="UP000306813">
    <property type="component" value="Unassembled WGS sequence"/>
</dbReference>
<comment type="caution">
    <text evidence="8">The sequence shown here is derived from an EMBL/GenBank/DDBJ whole genome shotgun (WGS) entry which is preliminary data.</text>
</comment>
<proteinExistence type="inferred from homology"/>
<dbReference type="PROSITE" id="PS00093">
    <property type="entry name" value="N4_MTASE"/>
    <property type="match status" value="1"/>
</dbReference>
<name>A0AAX2UJ72_9BACT</name>
<keyword evidence="5" id="KW-0949">S-adenosyl-L-methionine</keyword>
<dbReference type="GO" id="GO:0009307">
    <property type="term" value="P:DNA restriction-modification system"/>
    <property type="evidence" value="ECO:0007669"/>
    <property type="project" value="UniProtKB-KW"/>
</dbReference>
<dbReference type="Gene3D" id="3.40.50.150">
    <property type="entry name" value="Vaccinia Virus protein VP39"/>
    <property type="match status" value="1"/>
</dbReference>
<evidence type="ECO:0000256" key="4">
    <source>
        <dbReference type="ARBA" id="ARBA00022679"/>
    </source>
</evidence>
<keyword evidence="4" id="KW-0808">Transferase</keyword>
<dbReference type="InterPro" id="IPR017985">
    <property type="entry name" value="MeTrfase_CN4_CS"/>
</dbReference>
<dbReference type="EMBL" id="VDBS01000033">
    <property type="protein sequence ID" value="TNB57792.1"/>
    <property type="molecule type" value="Genomic_DNA"/>
</dbReference>
<protein>
    <recommendedName>
        <fullName evidence="2">site-specific DNA-methyltransferase (cytosine-N(4)-specific)</fullName>
        <ecNumber evidence="2">2.1.1.113</ecNumber>
    </recommendedName>
</protein>
<evidence type="ECO:0000256" key="2">
    <source>
        <dbReference type="ARBA" id="ARBA00012185"/>
    </source>
</evidence>
<evidence type="ECO:0000313" key="8">
    <source>
        <dbReference type="EMBL" id="TNB57792.1"/>
    </source>
</evidence>
<dbReference type="GO" id="GO:0003677">
    <property type="term" value="F:DNA binding"/>
    <property type="evidence" value="ECO:0007669"/>
    <property type="project" value="InterPro"/>
</dbReference>
<evidence type="ECO:0000313" key="9">
    <source>
        <dbReference type="Proteomes" id="UP000306813"/>
    </source>
</evidence>
<dbReference type="EC" id="2.1.1.113" evidence="2"/>
<dbReference type="GO" id="GO:0015667">
    <property type="term" value="F:site-specific DNA-methyltransferase (cytosine-N4-specific) activity"/>
    <property type="evidence" value="ECO:0007669"/>
    <property type="project" value="UniProtKB-EC"/>
</dbReference>
<reference evidence="8 9" key="1">
    <citation type="submission" date="2019-05" db="EMBL/GenBank/DDBJ databases">
        <title>Draft genomes of eight strains of Campylobacter helveticus isolated from cats and a dog in New Zealand.</title>
        <authorList>
            <person name="Bojanic K."/>
            <person name="Midwinter A.C."/>
            <person name="Biggs P.J."/>
            <person name="Acke E."/>
            <person name="Cornelius A.J."/>
            <person name="Marshall J.C."/>
        </authorList>
    </citation>
    <scope>NUCLEOTIDE SEQUENCE [LARGE SCALE GENOMIC DNA]</scope>
    <source>
        <strain evidence="8 9">ACP123b</strain>
    </source>
</reference>
<evidence type="ECO:0000256" key="3">
    <source>
        <dbReference type="ARBA" id="ARBA00022603"/>
    </source>
</evidence>
<dbReference type="GO" id="GO:0032259">
    <property type="term" value="P:methylation"/>
    <property type="evidence" value="ECO:0007669"/>
    <property type="project" value="UniProtKB-KW"/>
</dbReference>
<comment type="similarity">
    <text evidence="1">Belongs to the N(4)/N(6)-methyltransferase family. N(4) subfamily.</text>
</comment>
<evidence type="ECO:0000256" key="5">
    <source>
        <dbReference type="ARBA" id="ARBA00022691"/>
    </source>
</evidence>
<evidence type="ECO:0000256" key="6">
    <source>
        <dbReference type="ARBA" id="ARBA00022747"/>
    </source>
</evidence>
<keyword evidence="6" id="KW-0680">Restriction system</keyword>